<gene>
    <name evidence="2" type="ORF">MERR_LOCUS40997</name>
</gene>
<dbReference type="Proteomes" id="UP000467841">
    <property type="component" value="Unassembled WGS sequence"/>
</dbReference>
<reference evidence="2" key="1">
    <citation type="submission" date="2020-01" db="EMBL/GenBank/DDBJ databases">
        <authorList>
            <person name="Mishra B."/>
        </authorList>
    </citation>
    <scope>NUCLEOTIDE SEQUENCE [LARGE SCALE GENOMIC DNA]</scope>
</reference>
<accession>A0A6D2KN88</accession>
<protein>
    <submittedName>
        <fullName evidence="2">Uncharacterized protein</fullName>
    </submittedName>
</protein>
<dbReference type="EMBL" id="CACVBM020001549">
    <property type="protein sequence ID" value="CAA7053761.1"/>
    <property type="molecule type" value="Genomic_DNA"/>
</dbReference>
<feature type="region of interest" description="Disordered" evidence="1">
    <location>
        <begin position="122"/>
        <end position="151"/>
    </location>
</feature>
<keyword evidence="3" id="KW-1185">Reference proteome</keyword>
<proteinExistence type="predicted"/>
<feature type="compositionally biased region" description="Polar residues" evidence="1">
    <location>
        <begin position="124"/>
        <end position="133"/>
    </location>
</feature>
<comment type="caution">
    <text evidence="2">The sequence shown here is derived from an EMBL/GenBank/DDBJ whole genome shotgun (WGS) entry which is preliminary data.</text>
</comment>
<evidence type="ECO:0000313" key="3">
    <source>
        <dbReference type="Proteomes" id="UP000467841"/>
    </source>
</evidence>
<feature type="region of interest" description="Disordered" evidence="1">
    <location>
        <begin position="21"/>
        <end position="43"/>
    </location>
</feature>
<name>A0A6D2KN88_9BRAS</name>
<evidence type="ECO:0000256" key="1">
    <source>
        <dbReference type="SAM" id="MobiDB-lite"/>
    </source>
</evidence>
<sequence>METSKKLAEMNSKIESLNTRVHSLEHHASSSAAKQGQFPGKAVQNPKEHCRAIFTQEEGFDQQAANEKDIEEICMLLNNEDNVVADAPGVQYAQPEVQAPQIAIHASPVELAQQARLAARSSQTVSPARSSQMLYAPTPSDDDTYKPPVPFPSRILTKNQKKVITKFRNDMSKIGVELPNMGSFQAAHVQKKMIKDILDNKDEVAQLLEPSSSQGDLLSTPTSLPKLNGQGSFTLPCTLGHLQLEDALVDSGAKYQSDLSCSNTEIGYTESDPAT</sequence>
<organism evidence="2 3">
    <name type="scientific">Microthlaspi erraticum</name>
    <dbReference type="NCBI Taxonomy" id="1685480"/>
    <lineage>
        <taxon>Eukaryota</taxon>
        <taxon>Viridiplantae</taxon>
        <taxon>Streptophyta</taxon>
        <taxon>Embryophyta</taxon>
        <taxon>Tracheophyta</taxon>
        <taxon>Spermatophyta</taxon>
        <taxon>Magnoliopsida</taxon>
        <taxon>eudicotyledons</taxon>
        <taxon>Gunneridae</taxon>
        <taxon>Pentapetalae</taxon>
        <taxon>rosids</taxon>
        <taxon>malvids</taxon>
        <taxon>Brassicales</taxon>
        <taxon>Brassicaceae</taxon>
        <taxon>Coluteocarpeae</taxon>
        <taxon>Microthlaspi</taxon>
    </lineage>
</organism>
<evidence type="ECO:0000313" key="2">
    <source>
        <dbReference type="EMBL" id="CAA7053761.1"/>
    </source>
</evidence>
<dbReference type="AlphaFoldDB" id="A0A6D2KN88"/>
<dbReference type="OrthoDB" id="1744168at2759"/>